<gene>
    <name evidence="3" type="ORF">U9M48_029786</name>
</gene>
<feature type="transmembrane region" description="Helical" evidence="2">
    <location>
        <begin position="20"/>
        <end position="39"/>
    </location>
</feature>
<evidence type="ECO:0000313" key="3">
    <source>
        <dbReference type="EMBL" id="WVZ82532.1"/>
    </source>
</evidence>
<keyword evidence="4" id="KW-1185">Reference proteome</keyword>
<feature type="region of interest" description="Disordered" evidence="1">
    <location>
        <begin position="1"/>
        <end position="21"/>
    </location>
</feature>
<dbReference type="InterPro" id="IPR045501">
    <property type="entry name" value="DUF6490"/>
</dbReference>
<organism evidence="3 4">
    <name type="scientific">Paspalum notatum var. saurae</name>
    <dbReference type="NCBI Taxonomy" id="547442"/>
    <lineage>
        <taxon>Eukaryota</taxon>
        <taxon>Viridiplantae</taxon>
        <taxon>Streptophyta</taxon>
        <taxon>Embryophyta</taxon>
        <taxon>Tracheophyta</taxon>
        <taxon>Spermatophyta</taxon>
        <taxon>Magnoliopsida</taxon>
        <taxon>Liliopsida</taxon>
        <taxon>Poales</taxon>
        <taxon>Poaceae</taxon>
        <taxon>PACMAD clade</taxon>
        <taxon>Panicoideae</taxon>
        <taxon>Andropogonodae</taxon>
        <taxon>Paspaleae</taxon>
        <taxon>Paspalinae</taxon>
        <taxon>Paspalum</taxon>
    </lineage>
</organism>
<name>A0AAQ3U419_PASNO</name>
<proteinExistence type="predicted"/>
<dbReference type="PANTHER" id="PTHR46610">
    <property type="entry name" value="OS05G0181300 PROTEIN"/>
    <property type="match status" value="1"/>
</dbReference>
<evidence type="ECO:0000256" key="1">
    <source>
        <dbReference type="SAM" id="MobiDB-lite"/>
    </source>
</evidence>
<accession>A0AAQ3U419</accession>
<dbReference type="EMBL" id="CP144750">
    <property type="protein sequence ID" value="WVZ82532.1"/>
    <property type="molecule type" value="Genomic_DNA"/>
</dbReference>
<feature type="transmembrane region" description="Helical" evidence="2">
    <location>
        <begin position="82"/>
        <end position="103"/>
    </location>
</feature>
<sequence>MELSKLARGSPSTAAGVTPAPSPFVLLADTALVLLVLCLREFDRPGRGRDNKIKAAVWALRTLLTAMLTSEVTPLMPPAVGAVVWTMAVAVAAPGFWALFLYLNP</sequence>
<dbReference type="PANTHER" id="PTHR46610:SF8">
    <property type="entry name" value="OS06G0147000 PROTEIN"/>
    <property type="match status" value="1"/>
</dbReference>
<dbReference type="AlphaFoldDB" id="A0AAQ3U419"/>
<keyword evidence="2" id="KW-0472">Membrane</keyword>
<evidence type="ECO:0000313" key="4">
    <source>
        <dbReference type="Proteomes" id="UP001341281"/>
    </source>
</evidence>
<protein>
    <submittedName>
        <fullName evidence="3">Uncharacterized protein</fullName>
    </submittedName>
</protein>
<evidence type="ECO:0000256" key="2">
    <source>
        <dbReference type="SAM" id="Phobius"/>
    </source>
</evidence>
<reference evidence="3 4" key="1">
    <citation type="submission" date="2024-02" db="EMBL/GenBank/DDBJ databases">
        <title>High-quality chromosome-scale genome assembly of Pensacola bahiagrass (Paspalum notatum Flugge var. saurae).</title>
        <authorList>
            <person name="Vega J.M."/>
            <person name="Podio M."/>
            <person name="Orjuela J."/>
            <person name="Siena L.A."/>
            <person name="Pessino S.C."/>
            <person name="Combes M.C."/>
            <person name="Mariac C."/>
            <person name="Albertini E."/>
            <person name="Pupilli F."/>
            <person name="Ortiz J.P.A."/>
            <person name="Leblanc O."/>
        </authorList>
    </citation>
    <scope>NUCLEOTIDE SEQUENCE [LARGE SCALE GENOMIC DNA]</scope>
    <source>
        <strain evidence="3">R1</strain>
        <tissue evidence="3">Leaf</tissue>
    </source>
</reference>
<feature type="transmembrane region" description="Helical" evidence="2">
    <location>
        <begin position="51"/>
        <end position="70"/>
    </location>
</feature>
<dbReference type="Pfam" id="PF20100">
    <property type="entry name" value="DUF6490"/>
    <property type="match status" value="1"/>
</dbReference>
<keyword evidence="2" id="KW-1133">Transmembrane helix</keyword>
<dbReference type="Proteomes" id="UP001341281">
    <property type="component" value="Chromosome 06"/>
</dbReference>
<keyword evidence="2" id="KW-0812">Transmembrane</keyword>